<organism evidence="2 3">
    <name type="scientific">Streptomyces rapamycinicus (strain ATCC 29253 / DSM 41530 / NRRL 5491 / AYB-994)</name>
    <name type="common">Streptomyces hygroscopicus (strain ATCC 29253)</name>
    <dbReference type="NCBI Taxonomy" id="1343740"/>
    <lineage>
        <taxon>Bacteria</taxon>
        <taxon>Bacillati</taxon>
        <taxon>Actinomycetota</taxon>
        <taxon>Actinomycetes</taxon>
        <taxon>Kitasatosporales</taxon>
        <taxon>Streptomycetaceae</taxon>
        <taxon>Streptomyces</taxon>
        <taxon>Streptomyces violaceusniger group</taxon>
    </lineage>
</organism>
<dbReference type="HOGENOM" id="CLU_036604_13_2_11"/>
<evidence type="ECO:0000313" key="2">
    <source>
        <dbReference type="EMBL" id="RLV76812.1"/>
    </source>
</evidence>
<dbReference type="Proteomes" id="UP000281594">
    <property type="component" value="Unassembled WGS sequence"/>
</dbReference>
<dbReference type="InterPro" id="IPR043129">
    <property type="entry name" value="ATPase_NBD"/>
</dbReference>
<dbReference type="InterPro" id="IPR036388">
    <property type="entry name" value="WH-like_DNA-bd_sf"/>
</dbReference>
<reference evidence="2 3" key="1">
    <citation type="journal article" date="2018" name="J. Biol. Chem.">
        <title>Discovery of the actinoplanic acid pathway in Streptomyces rapamycinicus reveals a genetically conserved synergism with rapamycin.</title>
        <authorList>
            <person name="Mrak P."/>
            <person name="Krastel P."/>
            <person name="Pivk Lukancic P."/>
            <person name="Tao J."/>
            <person name="Pistorius D."/>
            <person name="Moore C.M."/>
        </authorList>
    </citation>
    <scope>NUCLEOTIDE SEQUENCE [LARGE SCALE GENOMIC DNA]</scope>
    <source>
        <strain evidence="2 3">NRRL 5491</strain>
    </source>
</reference>
<gene>
    <name evidence="2" type="ORF">D3C57_100545</name>
</gene>
<dbReference type="eggNOG" id="COG1940">
    <property type="taxonomic scope" value="Bacteria"/>
</dbReference>
<proteinExistence type="inferred from homology"/>
<dbReference type="EMBL" id="QYCY01000001">
    <property type="protein sequence ID" value="RLV76812.1"/>
    <property type="molecule type" value="Genomic_DNA"/>
</dbReference>
<dbReference type="RefSeq" id="WP_020873479.1">
    <property type="nucleotide sequence ID" value="NC_022785.1"/>
</dbReference>
<comment type="similarity">
    <text evidence="1">Belongs to the ROK (NagC/XylR) family.</text>
</comment>
<dbReference type="PANTHER" id="PTHR18964:SF149">
    <property type="entry name" value="BIFUNCTIONAL UDP-N-ACETYLGLUCOSAMINE 2-EPIMERASE_N-ACETYLMANNOSAMINE KINASE"/>
    <property type="match status" value="1"/>
</dbReference>
<evidence type="ECO:0000313" key="3">
    <source>
        <dbReference type="Proteomes" id="UP000281594"/>
    </source>
</evidence>
<comment type="caution">
    <text evidence="2">The sequence shown here is derived from an EMBL/GenBank/DDBJ whole genome shotgun (WGS) entry which is preliminary data.</text>
</comment>
<dbReference type="AlphaFoldDB" id="A0A0A0NU33"/>
<dbReference type="PANTHER" id="PTHR18964">
    <property type="entry name" value="ROK (REPRESSOR, ORF, KINASE) FAMILY"/>
    <property type="match status" value="1"/>
</dbReference>
<dbReference type="Gene3D" id="3.30.420.40">
    <property type="match status" value="2"/>
</dbReference>
<accession>A0A0A0NU33</accession>
<dbReference type="Pfam" id="PF00480">
    <property type="entry name" value="ROK"/>
    <property type="match status" value="1"/>
</dbReference>
<dbReference type="SUPFAM" id="SSF53067">
    <property type="entry name" value="Actin-like ATPase domain"/>
    <property type="match status" value="2"/>
</dbReference>
<sequence length="409" mass="41577">MTQTRTRLERGRSALGPALALVHTGRAPTRAVLTAELGVTRATAGAVAAELEALGLIQVDSRPLGAAGAQGRPSHRLSIAPHGPVALAAQVHADGFRAALVGLGGQTVATAPGCMTVPADPAHVLDAVVEAGARLLRETGRRCVGAGLAVPSAVAEPEGTALNPLHIAWPAGTPVRELFSRSLAAAGIRGDDGEPVTGFAGNDVNLAALAEHRHGAGGGAQHLLCVATGHRGVGGALVLDGRLHTGSAGLALEVGHLTVNPEGPPCHCGSRGCLDIETDPLAFLTAAGRAPGPEVSLLQQARDLLREEYATAASVRAATEQLIDRLGLGLAGLVNILNPDRIILGGLHRELLEADPERLRAVVAERSLWGRSGGVPILPCTLDHNSLVGAAELAWQPVLDDPLAALGVG</sequence>
<protein>
    <submittedName>
        <fullName evidence="2">Regulatory protein</fullName>
    </submittedName>
</protein>
<dbReference type="Gene3D" id="1.10.10.10">
    <property type="entry name" value="Winged helix-like DNA-binding domain superfamily/Winged helix DNA-binding domain"/>
    <property type="match status" value="1"/>
</dbReference>
<dbReference type="InterPro" id="IPR000600">
    <property type="entry name" value="ROK"/>
</dbReference>
<dbReference type="STRING" id="1343740.M271_43120"/>
<name>A0A0A0NU33_STRRN</name>
<dbReference type="KEGG" id="src:M271_43120"/>
<evidence type="ECO:0000256" key="1">
    <source>
        <dbReference type="ARBA" id="ARBA00006479"/>
    </source>
</evidence>